<proteinExistence type="predicted"/>
<dbReference type="EMBL" id="JAXCGZ010008514">
    <property type="protein sequence ID" value="KAK7077592.1"/>
    <property type="molecule type" value="Genomic_DNA"/>
</dbReference>
<organism evidence="1 2">
    <name type="scientific">Halocaridina rubra</name>
    <name type="common">Hawaiian red shrimp</name>
    <dbReference type="NCBI Taxonomy" id="373956"/>
    <lineage>
        <taxon>Eukaryota</taxon>
        <taxon>Metazoa</taxon>
        <taxon>Ecdysozoa</taxon>
        <taxon>Arthropoda</taxon>
        <taxon>Crustacea</taxon>
        <taxon>Multicrustacea</taxon>
        <taxon>Malacostraca</taxon>
        <taxon>Eumalacostraca</taxon>
        <taxon>Eucarida</taxon>
        <taxon>Decapoda</taxon>
        <taxon>Pleocyemata</taxon>
        <taxon>Caridea</taxon>
        <taxon>Atyoidea</taxon>
        <taxon>Atyidae</taxon>
        <taxon>Halocaridina</taxon>
    </lineage>
</organism>
<reference evidence="1 2" key="1">
    <citation type="submission" date="2023-11" db="EMBL/GenBank/DDBJ databases">
        <title>Halocaridina rubra genome assembly.</title>
        <authorList>
            <person name="Smith C."/>
        </authorList>
    </citation>
    <scope>NUCLEOTIDE SEQUENCE [LARGE SCALE GENOMIC DNA]</scope>
    <source>
        <strain evidence="1">EP-1</strain>
        <tissue evidence="1">Whole</tissue>
    </source>
</reference>
<accession>A0AAN8X4H7</accession>
<evidence type="ECO:0000313" key="2">
    <source>
        <dbReference type="Proteomes" id="UP001381693"/>
    </source>
</evidence>
<dbReference type="Proteomes" id="UP001381693">
    <property type="component" value="Unassembled WGS sequence"/>
</dbReference>
<sequence>MSCSRRRSYSPSPPYCVKPLVVLRVRSASFLIFLFVQASLYSYSTISNDERWQRRW</sequence>
<comment type="caution">
    <text evidence="1">The sequence shown here is derived from an EMBL/GenBank/DDBJ whole genome shotgun (WGS) entry which is preliminary data.</text>
</comment>
<name>A0AAN8X4H7_HALRR</name>
<protein>
    <submittedName>
        <fullName evidence="1">Uncharacterized protein</fullName>
    </submittedName>
</protein>
<gene>
    <name evidence="1" type="ORF">SK128_026630</name>
</gene>
<feature type="non-terminal residue" evidence="1">
    <location>
        <position position="56"/>
    </location>
</feature>
<evidence type="ECO:0000313" key="1">
    <source>
        <dbReference type="EMBL" id="KAK7077592.1"/>
    </source>
</evidence>
<dbReference type="AlphaFoldDB" id="A0AAN8X4H7"/>
<keyword evidence="2" id="KW-1185">Reference proteome</keyword>